<reference evidence="1" key="2">
    <citation type="submission" date="2020-09" db="EMBL/GenBank/DDBJ databases">
        <authorList>
            <person name="Sun Q."/>
            <person name="Zhou Y."/>
        </authorList>
    </citation>
    <scope>NUCLEOTIDE SEQUENCE</scope>
    <source>
        <strain evidence="1">CGMCC 1.16134</strain>
    </source>
</reference>
<comment type="caution">
    <text evidence="1">The sequence shown here is derived from an EMBL/GenBank/DDBJ whole genome shotgun (WGS) entry which is preliminary data.</text>
</comment>
<keyword evidence="2" id="KW-1185">Reference proteome</keyword>
<proteinExistence type="predicted"/>
<protein>
    <submittedName>
        <fullName evidence="1">Uncharacterized protein</fullName>
    </submittedName>
</protein>
<organism evidence="1 2">
    <name type="scientific">Paenibacillus albidus</name>
    <dbReference type="NCBI Taxonomy" id="2041023"/>
    <lineage>
        <taxon>Bacteria</taxon>
        <taxon>Bacillati</taxon>
        <taxon>Bacillota</taxon>
        <taxon>Bacilli</taxon>
        <taxon>Bacillales</taxon>
        <taxon>Paenibacillaceae</taxon>
        <taxon>Paenibacillus</taxon>
    </lineage>
</organism>
<evidence type="ECO:0000313" key="1">
    <source>
        <dbReference type="EMBL" id="GGF93771.1"/>
    </source>
</evidence>
<name>A0A917CPW0_9BACL</name>
<dbReference type="AlphaFoldDB" id="A0A917CPW0"/>
<reference evidence="1" key="1">
    <citation type="journal article" date="2014" name="Int. J. Syst. Evol. Microbiol.">
        <title>Complete genome sequence of Corynebacterium casei LMG S-19264T (=DSM 44701T), isolated from a smear-ripened cheese.</title>
        <authorList>
            <consortium name="US DOE Joint Genome Institute (JGI-PGF)"/>
            <person name="Walter F."/>
            <person name="Albersmeier A."/>
            <person name="Kalinowski J."/>
            <person name="Ruckert C."/>
        </authorList>
    </citation>
    <scope>NUCLEOTIDE SEQUENCE</scope>
    <source>
        <strain evidence="1">CGMCC 1.16134</strain>
    </source>
</reference>
<sequence length="261" mass="27800">MIETLELRLEAAPGLLSAAWIPLSGTAGKPEAGSNNRGTSAELRLSLEVPVWPAARREEILQQIAHHPNELFALLEGRLTGGCAKLDPDLFPPEDVLMQGIVSQAENVDATKVLELIRKQLAQKPLLAFTLKGLSKGDLLEGVFAQWAEEEQGAARDEAAAPLSAGSLAAELTRLERKGPAISTGEWLAEAVAEGSLHQPGPLFHEIEARPFPASHPVAAPAEDWGALLPKTPKAQEGVALIMNRVAEAAARKAQSILKPK</sequence>
<dbReference type="EMBL" id="BMKR01000021">
    <property type="protein sequence ID" value="GGF93771.1"/>
    <property type="molecule type" value="Genomic_DNA"/>
</dbReference>
<gene>
    <name evidence="1" type="ORF">GCM10010912_43410</name>
</gene>
<dbReference type="Proteomes" id="UP000637643">
    <property type="component" value="Unassembled WGS sequence"/>
</dbReference>
<evidence type="ECO:0000313" key="2">
    <source>
        <dbReference type="Proteomes" id="UP000637643"/>
    </source>
</evidence>
<accession>A0A917CPW0</accession>
<dbReference type="RefSeq" id="WP_189028607.1">
    <property type="nucleotide sequence ID" value="NZ_BMKR01000021.1"/>
</dbReference>